<evidence type="ECO:0000313" key="2">
    <source>
        <dbReference type="EMBL" id="KAH7114860.1"/>
    </source>
</evidence>
<organism evidence="2 3">
    <name type="scientific">Dactylonectria macrodidyma</name>
    <dbReference type="NCBI Taxonomy" id="307937"/>
    <lineage>
        <taxon>Eukaryota</taxon>
        <taxon>Fungi</taxon>
        <taxon>Dikarya</taxon>
        <taxon>Ascomycota</taxon>
        <taxon>Pezizomycotina</taxon>
        <taxon>Sordariomycetes</taxon>
        <taxon>Hypocreomycetidae</taxon>
        <taxon>Hypocreales</taxon>
        <taxon>Nectriaceae</taxon>
        <taxon>Dactylonectria</taxon>
    </lineage>
</organism>
<keyword evidence="3" id="KW-1185">Reference proteome</keyword>
<dbReference type="AlphaFoldDB" id="A0A9P9ICU9"/>
<protein>
    <recommendedName>
        <fullName evidence="4">Secreted protein</fullName>
    </recommendedName>
</protein>
<dbReference type="Proteomes" id="UP000738349">
    <property type="component" value="Unassembled WGS sequence"/>
</dbReference>
<evidence type="ECO:0000256" key="1">
    <source>
        <dbReference type="SAM" id="SignalP"/>
    </source>
</evidence>
<proteinExistence type="predicted"/>
<dbReference type="OrthoDB" id="424834at2759"/>
<keyword evidence="1" id="KW-0732">Signal</keyword>
<comment type="caution">
    <text evidence="2">The sequence shown here is derived from an EMBL/GenBank/DDBJ whole genome shotgun (WGS) entry which is preliminary data.</text>
</comment>
<gene>
    <name evidence="2" type="ORF">EDB81DRAFT_821196</name>
</gene>
<reference evidence="2" key="1">
    <citation type="journal article" date="2021" name="Nat. Commun.">
        <title>Genetic determinants of endophytism in the Arabidopsis root mycobiome.</title>
        <authorList>
            <person name="Mesny F."/>
            <person name="Miyauchi S."/>
            <person name="Thiergart T."/>
            <person name="Pickel B."/>
            <person name="Atanasova L."/>
            <person name="Karlsson M."/>
            <person name="Huettel B."/>
            <person name="Barry K.W."/>
            <person name="Haridas S."/>
            <person name="Chen C."/>
            <person name="Bauer D."/>
            <person name="Andreopoulos W."/>
            <person name="Pangilinan J."/>
            <person name="LaButti K."/>
            <person name="Riley R."/>
            <person name="Lipzen A."/>
            <person name="Clum A."/>
            <person name="Drula E."/>
            <person name="Henrissat B."/>
            <person name="Kohler A."/>
            <person name="Grigoriev I.V."/>
            <person name="Martin F.M."/>
            <person name="Hacquard S."/>
        </authorList>
    </citation>
    <scope>NUCLEOTIDE SEQUENCE</scope>
    <source>
        <strain evidence="2">MPI-CAGE-AT-0147</strain>
    </source>
</reference>
<accession>A0A9P9ICU9</accession>
<evidence type="ECO:0000313" key="3">
    <source>
        <dbReference type="Proteomes" id="UP000738349"/>
    </source>
</evidence>
<name>A0A9P9ICU9_9HYPO</name>
<dbReference type="EMBL" id="JAGMUV010000031">
    <property type="protein sequence ID" value="KAH7114860.1"/>
    <property type="molecule type" value="Genomic_DNA"/>
</dbReference>
<feature type="chain" id="PRO_5040345677" description="Secreted protein" evidence="1">
    <location>
        <begin position="22"/>
        <end position="70"/>
    </location>
</feature>
<sequence>MTGVTALVDRGLAAWLLGCLARNINQGCNPSIPWTMPSTILGILACCQSCRIKHCLLILKNFVTQGKFWN</sequence>
<feature type="signal peptide" evidence="1">
    <location>
        <begin position="1"/>
        <end position="21"/>
    </location>
</feature>
<evidence type="ECO:0008006" key="4">
    <source>
        <dbReference type="Google" id="ProtNLM"/>
    </source>
</evidence>